<proteinExistence type="predicted"/>
<evidence type="ECO:0000313" key="2">
    <source>
        <dbReference type="Proteomes" id="UP001500552"/>
    </source>
</evidence>
<protein>
    <submittedName>
        <fullName evidence="1">Protein-tyrosine-phosphatase</fullName>
    </submittedName>
</protein>
<sequence>MELYTPLSDTVQALEQEFGLVPPERKQRLQQLTAYIQQKQAQGQPVRLNFICTHNSRRSHMAQLWALAAATRYGIADVTCFSGGTEATAFNPKAVKAMQLVGFRIERSGDGDNPIYQASHAPEQPAVQVWSKAVTDAANPATAFAAIMTCSDADRNCPFVPGTELRLALPYEDPKAFDGTPQEAEKYTERARQIGRELLYAFHWLKKK</sequence>
<comment type="caution">
    <text evidence="1">The sequence shown here is derived from an EMBL/GenBank/DDBJ whole genome shotgun (WGS) entry which is preliminary data.</text>
</comment>
<dbReference type="SUPFAM" id="SSF52788">
    <property type="entry name" value="Phosphotyrosine protein phosphatases I"/>
    <property type="match status" value="1"/>
</dbReference>
<dbReference type="InterPro" id="IPR036196">
    <property type="entry name" value="Ptyr_pPase_sf"/>
</dbReference>
<gene>
    <name evidence="1" type="ORF">GCM10023188_32220</name>
</gene>
<name>A0ABP8LVA6_9BACT</name>
<evidence type="ECO:0000313" key="1">
    <source>
        <dbReference type="EMBL" id="GAA4437708.1"/>
    </source>
</evidence>
<dbReference type="PANTHER" id="PTHR43428">
    <property type="entry name" value="ARSENATE REDUCTASE"/>
    <property type="match status" value="1"/>
</dbReference>
<organism evidence="1 2">
    <name type="scientific">Pontibacter saemangeumensis</name>
    <dbReference type="NCBI Taxonomy" id="1084525"/>
    <lineage>
        <taxon>Bacteria</taxon>
        <taxon>Pseudomonadati</taxon>
        <taxon>Bacteroidota</taxon>
        <taxon>Cytophagia</taxon>
        <taxon>Cytophagales</taxon>
        <taxon>Hymenobacteraceae</taxon>
        <taxon>Pontibacter</taxon>
    </lineage>
</organism>
<dbReference type="EMBL" id="BAABHC010000016">
    <property type="protein sequence ID" value="GAA4437708.1"/>
    <property type="molecule type" value="Genomic_DNA"/>
</dbReference>
<dbReference type="PANTHER" id="PTHR43428:SF1">
    <property type="entry name" value="ARSENATE REDUCTASE"/>
    <property type="match status" value="1"/>
</dbReference>
<keyword evidence="2" id="KW-1185">Reference proteome</keyword>
<reference evidence="2" key="1">
    <citation type="journal article" date="2019" name="Int. J. Syst. Evol. Microbiol.">
        <title>The Global Catalogue of Microorganisms (GCM) 10K type strain sequencing project: providing services to taxonomists for standard genome sequencing and annotation.</title>
        <authorList>
            <consortium name="The Broad Institute Genomics Platform"/>
            <consortium name="The Broad Institute Genome Sequencing Center for Infectious Disease"/>
            <person name="Wu L."/>
            <person name="Ma J."/>
        </authorList>
    </citation>
    <scope>NUCLEOTIDE SEQUENCE [LARGE SCALE GENOMIC DNA]</scope>
    <source>
        <strain evidence="2">JCM 17926</strain>
    </source>
</reference>
<dbReference type="Proteomes" id="UP001500552">
    <property type="component" value="Unassembled WGS sequence"/>
</dbReference>
<dbReference type="RefSeq" id="WP_345160547.1">
    <property type="nucleotide sequence ID" value="NZ_BAABHC010000016.1"/>
</dbReference>
<dbReference type="Gene3D" id="3.40.50.2300">
    <property type="match status" value="1"/>
</dbReference>
<accession>A0ABP8LVA6</accession>